<organism evidence="2 3">
    <name type="scientific">Eumeta variegata</name>
    <name type="common">Bagworm moth</name>
    <name type="synonym">Eumeta japonica</name>
    <dbReference type="NCBI Taxonomy" id="151549"/>
    <lineage>
        <taxon>Eukaryota</taxon>
        <taxon>Metazoa</taxon>
        <taxon>Ecdysozoa</taxon>
        <taxon>Arthropoda</taxon>
        <taxon>Hexapoda</taxon>
        <taxon>Insecta</taxon>
        <taxon>Pterygota</taxon>
        <taxon>Neoptera</taxon>
        <taxon>Endopterygota</taxon>
        <taxon>Lepidoptera</taxon>
        <taxon>Glossata</taxon>
        <taxon>Ditrysia</taxon>
        <taxon>Tineoidea</taxon>
        <taxon>Psychidae</taxon>
        <taxon>Oiketicinae</taxon>
        <taxon>Eumeta</taxon>
    </lineage>
</organism>
<comment type="caution">
    <text evidence="2">The sequence shown here is derived from an EMBL/GenBank/DDBJ whole genome shotgun (WGS) entry which is preliminary data.</text>
</comment>
<dbReference type="Proteomes" id="UP000299102">
    <property type="component" value="Unassembled WGS sequence"/>
</dbReference>
<evidence type="ECO:0000256" key="1">
    <source>
        <dbReference type="SAM" id="MobiDB-lite"/>
    </source>
</evidence>
<dbReference type="AlphaFoldDB" id="A0A4C1YXJ6"/>
<proteinExistence type="predicted"/>
<protein>
    <submittedName>
        <fullName evidence="2">Uncharacterized protein</fullName>
    </submittedName>
</protein>
<reference evidence="2 3" key="1">
    <citation type="journal article" date="2019" name="Commun. Biol.">
        <title>The bagworm genome reveals a unique fibroin gene that provides high tensile strength.</title>
        <authorList>
            <person name="Kono N."/>
            <person name="Nakamura H."/>
            <person name="Ohtoshi R."/>
            <person name="Tomita M."/>
            <person name="Numata K."/>
            <person name="Arakawa K."/>
        </authorList>
    </citation>
    <scope>NUCLEOTIDE SEQUENCE [LARGE SCALE GENOMIC DNA]</scope>
</reference>
<name>A0A4C1YXJ6_EUMVA</name>
<feature type="region of interest" description="Disordered" evidence="1">
    <location>
        <begin position="53"/>
        <end position="77"/>
    </location>
</feature>
<sequence length="101" mass="10420">MINKDRYGIRILMAPFSRCLLFPKLSHEGRARRLGAAASAMFAVSFRGTGNRTGPLNGSLSTKGRTRPQCSGSAQMEGALSGVSADPAVGLGPGGVSGVRV</sequence>
<feature type="compositionally biased region" description="Polar residues" evidence="1">
    <location>
        <begin position="53"/>
        <end position="74"/>
    </location>
</feature>
<evidence type="ECO:0000313" key="2">
    <source>
        <dbReference type="EMBL" id="GBP79065.1"/>
    </source>
</evidence>
<accession>A0A4C1YXJ6</accession>
<keyword evidence="3" id="KW-1185">Reference proteome</keyword>
<dbReference type="EMBL" id="BGZK01001399">
    <property type="protein sequence ID" value="GBP79065.1"/>
    <property type="molecule type" value="Genomic_DNA"/>
</dbReference>
<gene>
    <name evidence="2" type="ORF">EVAR_58733_1</name>
</gene>
<evidence type="ECO:0000313" key="3">
    <source>
        <dbReference type="Proteomes" id="UP000299102"/>
    </source>
</evidence>